<evidence type="ECO:0000313" key="3">
    <source>
        <dbReference type="Proteomes" id="UP000314294"/>
    </source>
</evidence>
<evidence type="ECO:0000256" key="1">
    <source>
        <dbReference type="SAM" id="MobiDB-lite"/>
    </source>
</evidence>
<dbReference type="AlphaFoldDB" id="A0A4Z2I463"/>
<dbReference type="Proteomes" id="UP000314294">
    <property type="component" value="Unassembled WGS sequence"/>
</dbReference>
<sequence>MFDDEGLLGALQGRQHHDDAKPICPIAHHGQGKQERIHGVPLTHTGRPSATAVQLAATSALFPGNRAVAMAFLTGPAHQLQAPSSSSSSSSSFSS</sequence>
<dbReference type="EMBL" id="SRLO01000135">
    <property type="protein sequence ID" value="TNN72610.1"/>
    <property type="molecule type" value="Genomic_DNA"/>
</dbReference>
<keyword evidence="3" id="KW-1185">Reference proteome</keyword>
<comment type="caution">
    <text evidence="2">The sequence shown here is derived from an EMBL/GenBank/DDBJ whole genome shotgun (WGS) entry which is preliminary data.</text>
</comment>
<feature type="region of interest" description="Disordered" evidence="1">
    <location>
        <begin position="1"/>
        <end position="25"/>
    </location>
</feature>
<name>A0A4Z2I463_9TELE</name>
<evidence type="ECO:0000313" key="2">
    <source>
        <dbReference type="EMBL" id="TNN72610.1"/>
    </source>
</evidence>
<reference evidence="2 3" key="1">
    <citation type="submission" date="2019-03" db="EMBL/GenBank/DDBJ databases">
        <title>First draft genome of Liparis tanakae, snailfish: a comprehensive survey of snailfish specific genes.</title>
        <authorList>
            <person name="Kim W."/>
            <person name="Song I."/>
            <person name="Jeong J.-H."/>
            <person name="Kim D."/>
            <person name="Kim S."/>
            <person name="Ryu S."/>
            <person name="Song J.Y."/>
            <person name="Lee S.K."/>
        </authorList>
    </citation>
    <scope>NUCLEOTIDE SEQUENCE [LARGE SCALE GENOMIC DNA]</scope>
    <source>
        <tissue evidence="2">Muscle</tissue>
    </source>
</reference>
<accession>A0A4Z2I463</accession>
<protein>
    <submittedName>
        <fullName evidence="2">Uncharacterized protein</fullName>
    </submittedName>
</protein>
<proteinExistence type="predicted"/>
<organism evidence="2 3">
    <name type="scientific">Liparis tanakae</name>
    <name type="common">Tanaka's snailfish</name>
    <dbReference type="NCBI Taxonomy" id="230148"/>
    <lineage>
        <taxon>Eukaryota</taxon>
        <taxon>Metazoa</taxon>
        <taxon>Chordata</taxon>
        <taxon>Craniata</taxon>
        <taxon>Vertebrata</taxon>
        <taxon>Euteleostomi</taxon>
        <taxon>Actinopterygii</taxon>
        <taxon>Neopterygii</taxon>
        <taxon>Teleostei</taxon>
        <taxon>Neoteleostei</taxon>
        <taxon>Acanthomorphata</taxon>
        <taxon>Eupercaria</taxon>
        <taxon>Perciformes</taxon>
        <taxon>Cottioidei</taxon>
        <taxon>Cottales</taxon>
        <taxon>Liparidae</taxon>
        <taxon>Liparis</taxon>
    </lineage>
</organism>
<gene>
    <name evidence="2" type="ORF">EYF80_017217</name>
</gene>